<protein>
    <recommendedName>
        <fullName evidence="5">SHSP domain-containing protein</fullName>
    </recommendedName>
</protein>
<comment type="caution">
    <text evidence="6">The sequence shown here is derived from an EMBL/GenBank/DDBJ whole genome shotgun (WGS) entry which is preliminary data.</text>
</comment>
<dbReference type="OrthoDB" id="10264956at2759"/>
<evidence type="ECO:0000313" key="6">
    <source>
        <dbReference type="EMBL" id="KAG0480364.1"/>
    </source>
</evidence>
<dbReference type="PROSITE" id="PS01031">
    <property type="entry name" value="SHSP"/>
    <property type="match status" value="1"/>
</dbReference>
<evidence type="ECO:0000256" key="3">
    <source>
        <dbReference type="RuleBase" id="RU003616"/>
    </source>
</evidence>
<evidence type="ECO:0000313" key="7">
    <source>
        <dbReference type="Proteomes" id="UP000636800"/>
    </source>
</evidence>
<dbReference type="PANTHER" id="PTHR11527">
    <property type="entry name" value="HEAT-SHOCK PROTEIN 20 FAMILY MEMBER"/>
    <property type="match status" value="1"/>
</dbReference>
<dbReference type="AlphaFoldDB" id="A0A835QX69"/>
<dbReference type="InterPro" id="IPR008978">
    <property type="entry name" value="HSP20-like_chaperone"/>
</dbReference>
<evidence type="ECO:0000259" key="5">
    <source>
        <dbReference type="PROSITE" id="PS01031"/>
    </source>
</evidence>
<evidence type="ECO:0000256" key="2">
    <source>
        <dbReference type="PROSITE-ProRule" id="PRU00285"/>
    </source>
</evidence>
<gene>
    <name evidence="6" type="ORF">HPP92_011222</name>
</gene>
<keyword evidence="1" id="KW-0346">Stress response</keyword>
<dbReference type="SUPFAM" id="SSF49764">
    <property type="entry name" value="HSP20-like chaperones"/>
    <property type="match status" value="1"/>
</dbReference>
<name>A0A835QX69_VANPL</name>
<comment type="similarity">
    <text evidence="2 3">Belongs to the small heat shock protein (HSP20) family.</text>
</comment>
<accession>A0A835QX69</accession>
<dbReference type="EMBL" id="JADCNL010000005">
    <property type="protein sequence ID" value="KAG0480364.1"/>
    <property type="molecule type" value="Genomic_DNA"/>
</dbReference>
<feature type="region of interest" description="Disordered" evidence="4">
    <location>
        <begin position="46"/>
        <end position="77"/>
    </location>
</feature>
<sequence length="132" mass="14505">MGPRSRKLAPAGCRQRRGERLHSPGAHVDWRETPDAHLFLAELPGVREGGGEGEVEDGGVLRISGRGTRRRSRGGYGATLSAEGELRRLRLPENAKPEEIRASMENGLLTVTVPKRERFAEEARTVRSIDVA</sequence>
<evidence type="ECO:0000256" key="1">
    <source>
        <dbReference type="ARBA" id="ARBA00023016"/>
    </source>
</evidence>
<feature type="region of interest" description="Disordered" evidence="4">
    <location>
        <begin position="1"/>
        <end position="29"/>
    </location>
</feature>
<reference evidence="6 7" key="1">
    <citation type="journal article" date="2020" name="Nat. Food">
        <title>A phased Vanilla planifolia genome enables genetic improvement of flavour and production.</title>
        <authorList>
            <person name="Hasing T."/>
            <person name="Tang H."/>
            <person name="Brym M."/>
            <person name="Khazi F."/>
            <person name="Huang T."/>
            <person name="Chambers A.H."/>
        </authorList>
    </citation>
    <scope>NUCLEOTIDE SEQUENCE [LARGE SCALE GENOMIC DNA]</scope>
    <source>
        <tissue evidence="6">Leaf</tissue>
    </source>
</reference>
<dbReference type="Pfam" id="PF00011">
    <property type="entry name" value="HSP20"/>
    <property type="match status" value="1"/>
</dbReference>
<feature type="domain" description="SHSP" evidence="5">
    <location>
        <begin position="19"/>
        <end position="132"/>
    </location>
</feature>
<dbReference type="Proteomes" id="UP000636800">
    <property type="component" value="Chromosome 5"/>
</dbReference>
<proteinExistence type="inferred from homology"/>
<dbReference type="InterPro" id="IPR031107">
    <property type="entry name" value="Small_HSP"/>
</dbReference>
<dbReference type="Gene3D" id="2.60.40.790">
    <property type="match status" value="1"/>
</dbReference>
<evidence type="ECO:0000256" key="4">
    <source>
        <dbReference type="SAM" id="MobiDB-lite"/>
    </source>
</evidence>
<dbReference type="InterPro" id="IPR002068">
    <property type="entry name" value="A-crystallin/Hsp20_dom"/>
</dbReference>
<feature type="compositionally biased region" description="Basic and acidic residues" evidence="4">
    <location>
        <begin position="16"/>
        <end position="29"/>
    </location>
</feature>
<keyword evidence="7" id="KW-1185">Reference proteome</keyword>
<organism evidence="6 7">
    <name type="scientific">Vanilla planifolia</name>
    <name type="common">Vanilla</name>
    <dbReference type="NCBI Taxonomy" id="51239"/>
    <lineage>
        <taxon>Eukaryota</taxon>
        <taxon>Viridiplantae</taxon>
        <taxon>Streptophyta</taxon>
        <taxon>Embryophyta</taxon>
        <taxon>Tracheophyta</taxon>
        <taxon>Spermatophyta</taxon>
        <taxon>Magnoliopsida</taxon>
        <taxon>Liliopsida</taxon>
        <taxon>Asparagales</taxon>
        <taxon>Orchidaceae</taxon>
        <taxon>Vanilloideae</taxon>
        <taxon>Vanilleae</taxon>
        <taxon>Vanilla</taxon>
    </lineage>
</organism>